<gene>
    <name evidence="2" type="ORF">LTR09_001972</name>
</gene>
<proteinExistence type="predicted"/>
<comment type="caution">
    <text evidence="2">The sequence shown here is derived from an EMBL/GenBank/DDBJ whole genome shotgun (WGS) entry which is preliminary data.</text>
</comment>
<keyword evidence="3" id="KW-1185">Reference proteome</keyword>
<dbReference type="Proteomes" id="UP001271007">
    <property type="component" value="Unassembled WGS sequence"/>
</dbReference>
<reference evidence="2" key="1">
    <citation type="submission" date="2023-04" db="EMBL/GenBank/DDBJ databases">
        <title>Black Yeasts Isolated from many extreme environments.</title>
        <authorList>
            <person name="Coleine C."/>
            <person name="Stajich J.E."/>
            <person name="Selbmann L."/>
        </authorList>
    </citation>
    <scope>NUCLEOTIDE SEQUENCE</scope>
    <source>
        <strain evidence="2">CCFEE 5312</strain>
    </source>
</reference>
<dbReference type="EMBL" id="JAWDJX010000004">
    <property type="protein sequence ID" value="KAK3056934.1"/>
    <property type="molecule type" value="Genomic_DNA"/>
</dbReference>
<organism evidence="2 3">
    <name type="scientific">Extremus antarcticus</name>
    <dbReference type="NCBI Taxonomy" id="702011"/>
    <lineage>
        <taxon>Eukaryota</taxon>
        <taxon>Fungi</taxon>
        <taxon>Dikarya</taxon>
        <taxon>Ascomycota</taxon>
        <taxon>Pezizomycotina</taxon>
        <taxon>Dothideomycetes</taxon>
        <taxon>Dothideomycetidae</taxon>
        <taxon>Mycosphaerellales</taxon>
        <taxon>Extremaceae</taxon>
        <taxon>Extremus</taxon>
    </lineage>
</organism>
<evidence type="ECO:0000313" key="2">
    <source>
        <dbReference type="EMBL" id="KAK3056934.1"/>
    </source>
</evidence>
<protein>
    <submittedName>
        <fullName evidence="2">Uncharacterized protein</fullName>
    </submittedName>
</protein>
<name>A0AAJ0GG92_9PEZI</name>
<feature type="compositionally biased region" description="Polar residues" evidence="1">
    <location>
        <begin position="165"/>
        <end position="174"/>
    </location>
</feature>
<evidence type="ECO:0000256" key="1">
    <source>
        <dbReference type="SAM" id="MobiDB-lite"/>
    </source>
</evidence>
<accession>A0AAJ0GG92</accession>
<sequence length="227" mass="24250">MPADSKDASMDATVATHDALIPLYQGPNVDAASPNVAVDAIITTPAVSSSLPHVLPTCTTNGYQSLALGSDPNKKCEGYSGPGQQLSFFGYTSIKCTNLNKPEELRQAHAVLNGQPLIATGQNIYALDSLPVPFHQVPKDPVTGRRSMVGSGLVWNAGSDPLPPQQSVENPETGQQHRDHPITATQRQVSMPFRTLKQEPSSDTESPFGEGRPVVKREDTGSVVIKR</sequence>
<evidence type="ECO:0000313" key="3">
    <source>
        <dbReference type="Proteomes" id="UP001271007"/>
    </source>
</evidence>
<dbReference type="AlphaFoldDB" id="A0AAJ0GG92"/>
<feature type="region of interest" description="Disordered" evidence="1">
    <location>
        <begin position="157"/>
        <end position="227"/>
    </location>
</feature>